<proteinExistence type="predicted"/>
<gene>
    <name evidence="2" type="ORF">EYF80_055369</name>
</gene>
<keyword evidence="3" id="KW-1185">Reference proteome</keyword>
<comment type="caution">
    <text evidence="2">The sequence shown here is derived from an EMBL/GenBank/DDBJ whole genome shotgun (WGS) entry which is preliminary data.</text>
</comment>
<evidence type="ECO:0000313" key="2">
    <source>
        <dbReference type="EMBL" id="TNN34461.1"/>
    </source>
</evidence>
<feature type="compositionally biased region" description="Polar residues" evidence="1">
    <location>
        <begin position="96"/>
        <end position="108"/>
    </location>
</feature>
<dbReference type="Proteomes" id="UP000314294">
    <property type="component" value="Unassembled WGS sequence"/>
</dbReference>
<reference evidence="2 3" key="1">
    <citation type="submission" date="2019-03" db="EMBL/GenBank/DDBJ databases">
        <title>First draft genome of Liparis tanakae, snailfish: a comprehensive survey of snailfish specific genes.</title>
        <authorList>
            <person name="Kim W."/>
            <person name="Song I."/>
            <person name="Jeong J.-H."/>
            <person name="Kim D."/>
            <person name="Kim S."/>
            <person name="Ryu S."/>
            <person name="Song J.Y."/>
            <person name="Lee S.K."/>
        </authorList>
    </citation>
    <scope>NUCLEOTIDE SEQUENCE [LARGE SCALE GENOMIC DNA]</scope>
    <source>
        <tissue evidence="2">Muscle</tissue>
    </source>
</reference>
<sequence length="117" mass="13285">MWSHVVSRVYQGNQASQDVQACRGPTDRKEPPAQQDSQDAMGPRGTWATQGTLGLQGVPAFRVDQDNEVQRDSRWWSRPLRILKEQQDHKDEMENTGGTEIQGNQVYSDHQDPPDLL</sequence>
<evidence type="ECO:0000313" key="3">
    <source>
        <dbReference type="Proteomes" id="UP000314294"/>
    </source>
</evidence>
<dbReference type="EMBL" id="SRLO01001957">
    <property type="protein sequence ID" value="TNN34461.1"/>
    <property type="molecule type" value="Genomic_DNA"/>
</dbReference>
<organism evidence="2 3">
    <name type="scientific">Liparis tanakae</name>
    <name type="common">Tanaka's snailfish</name>
    <dbReference type="NCBI Taxonomy" id="230148"/>
    <lineage>
        <taxon>Eukaryota</taxon>
        <taxon>Metazoa</taxon>
        <taxon>Chordata</taxon>
        <taxon>Craniata</taxon>
        <taxon>Vertebrata</taxon>
        <taxon>Euteleostomi</taxon>
        <taxon>Actinopterygii</taxon>
        <taxon>Neopterygii</taxon>
        <taxon>Teleostei</taxon>
        <taxon>Neoteleostei</taxon>
        <taxon>Acanthomorphata</taxon>
        <taxon>Eupercaria</taxon>
        <taxon>Perciformes</taxon>
        <taxon>Cottioidei</taxon>
        <taxon>Cottales</taxon>
        <taxon>Liparidae</taxon>
        <taxon>Liparis</taxon>
    </lineage>
</organism>
<accession>A0A4Z2F119</accession>
<feature type="region of interest" description="Disordered" evidence="1">
    <location>
        <begin position="86"/>
        <end position="117"/>
    </location>
</feature>
<feature type="region of interest" description="Disordered" evidence="1">
    <location>
        <begin position="1"/>
        <end position="51"/>
    </location>
</feature>
<protein>
    <submittedName>
        <fullName evidence="2">Uncharacterized protein</fullName>
    </submittedName>
</protein>
<feature type="compositionally biased region" description="Polar residues" evidence="1">
    <location>
        <begin position="10"/>
        <end position="19"/>
    </location>
</feature>
<evidence type="ECO:0000256" key="1">
    <source>
        <dbReference type="SAM" id="MobiDB-lite"/>
    </source>
</evidence>
<dbReference type="AlphaFoldDB" id="A0A4Z2F119"/>
<name>A0A4Z2F119_9TELE</name>